<protein>
    <submittedName>
        <fullName evidence="5">Integrase family protein</fullName>
    </submittedName>
</protein>
<dbReference type="HOGENOM" id="CLU_027562_32_1_6"/>
<dbReference type="Pfam" id="PF00589">
    <property type="entry name" value="Phage_integrase"/>
    <property type="match status" value="1"/>
</dbReference>
<evidence type="ECO:0000256" key="1">
    <source>
        <dbReference type="ARBA" id="ARBA00022908"/>
    </source>
</evidence>
<accession>G0JP62</accession>
<dbReference type="EMBL" id="CP002985">
    <property type="protein sequence ID" value="AEM48477.1"/>
    <property type="molecule type" value="Genomic_DNA"/>
</dbReference>
<dbReference type="PANTHER" id="PTHR30349:SF94">
    <property type="entry name" value="INTEGRASE_RECOMBINASE HI_1414-RELATED"/>
    <property type="match status" value="1"/>
</dbReference>
<dbReference type="PANTHER" id="PTHR30349">
    <property type="entry name" value="PHAGE INTEGRASE-RELATED"/>
    <property type="match status" value="1"/>
</dbReference>
<dbReference type="InterPro" id="IPR010998">
    <property type="entry name" value="Integrase_recombinase_N"/>
</dbReference>
<dbReference type="AlphaFoldDB" id="G0JP62"/>
<dbReference type="InterPro" id="IPR050090">
    <property type="entry name" value="Tyrosine_recombinase_XerCD"/>
</dbReference>
<proteinExistence type="predicted"/>
<organism evidence="5 6">
    <name type="scientific">Acidithiobacillus ferrivorans SS3</name>
    <dbReference type="NCBI Taxonomy" id="743299"/>
    <lineage>
        <taxon>Bacteria</taxon>
        <taxon>Pseudomonadati</taxon>
        <taxon>Pseudomonadota</taxon>
        <taxon>Acidithiobacillia</taxon>
        <taxon>Acidithiobacillales</taxon>
        <taxon>Acidithiobacillaceae</taxon>
        <taxon>Acidithiobacillus</taxon>
    </lineage>
</organism>
<dbReference type="InterPro" id="IPR013762">
    <property type="entry name" value="Integrase-like_cat_sf"/>
</dbReference>
<evidence type="ECO:0000259" key="4">
    <source>
        <dbReference type="PROSITE" id="PS51898"/>
    </source>
</evidence>
<dbReference type="InterPro" id="IPR002104">
    <property type="entry name" value="Integrase_catalytic"/>
</dbReference>
<gene>
    <name evidence="5" type="ORF">Acife_2381</name>
</gene>
<name>G0JP62_9PROT</name>
<evidence type="ECO:0000256" key="3">
    <source>
        <dbReference type="ARBA" id="ARBA00023172"/>
    </source>
</evidence>
<keyword evidence="2" id="KW-0238">DNA-binding</keyword>
<reference evidence="5 6" key="1">
    <citation type="journal article" date="2011" name="J. Bacteriol.">
        <title>Draft genome of the psychrotolerant acidophile Acidithiobacillus ferrivorans SS3.</title>
        <authorList>
            <person name="Liljeqvist M."/>
            <person name="Valdes J."/>
            <person name="Holmes D.S."/>
            <person name="Dopson M."/>
        </authorList>
    </citation>
    <scope>NUCLEOTIDE SEQUENCE [LARGE SCALE GENOMIC DNA]</scope>
    <source>
        <strain evidence="5 6">SS3</strain>
    </source>
</reference>
<dbReference type="Gene3D" id="1.10.443.10">
    <property type="entry name" value="Intergrase catalytic core"/>
    <property type="match status" value="1"/>
</dbReference>
<dbReference type="GO" id="GO:0003677">
    <property type="term" value="F:DNA binding"/>
    <property type="evidence" value="ECO:0007669"/>
    <property type="project" value="UniProtKB-KW"/>
</dbReference>
<dbReference type="eggNOG" id="COG0582">
    <property type="taxonomic scope" value="Bacteria"/>
</dbReference>
<dbReference type="Proteomes" id="UP000009220">
    <property type="component" value="Chromosome"/>
</dbReference>
<dbReference type="PROSITE" id="PS51898">
    <property type="entry name" value="TYR_RECOMBINASE"/>
    <property type="match status" value="1"/>
</dbReference>
<dbReference type="GO" id="GO:0015074">
    <property type="term" value="P:DNA integration"/>
    <property type="evidence" value="ECO:0007669"/>
    <property type="project" value="UniProtKB-KW"/>
</dbReference>
<keyword evidence="3" id="KW-0233">DNA recombination</keyword>
<sequence>MATINSREDQDGITIGWQAIVRRKGHPSQTKTFRAKRDAEAWARGIESDMERGIWRDRSEAESTTLGECFQRYLTEVTPRKKNSYPEALKLEQWLRRPLSKRFMASIRGKDVADVIKDMESEGKGGNTIRLHLAVFSHVFKVAKTEWGMESISNPYEAVRKPKIAKGRDRRLIDDEEERLLAACADSGNLWLHPLVVLAIETAMRSGELVETWALNKEAGQREKISIGLRWSDVDLKRRTAHLPETKNGDARTVPLSSRAVAVLEALPRNLDGRVFGTTYDGAHQAFVRACRRADIEDLRFHDLRHEAITRLAEQGLTIMELQAISGHKTMQMLLKYTHLRAEDLALKLK</sequence>
<evidence type="ECO:0000313" key="6">
    <source>
        <dbReference type="Proteomes" id="UP000009220"/>
    </source>
</evidence>
<evidence type="ECO:0000313" key="5">
    <source>
        <dbReference type="EMBL" id="AEM48477.1"/>
    </source>
</evidence>
<dbReference type="KEGG" id="afi:Acife_2381"/>
<keyword evidence="1" id="KW-0229">DNA integration</keyword>
<evidence type="ECO:0000256" key="2">
    <source>
        <dbReference type="ARBA" id="ARBA00023125"/>
    </source>
</evidence>
<dbReference type="GO" id="GO:0006310">
    <property type="term" value="P:DNA recombination"/>
    <property type="evidence" value="ECO:0007669"/>
    <property type="project" value="UniProtKB-KW"/>
</dbReference>
<feature type="domain" description="Tyr recombinase" evidence="4">
    <location>
        <begin position="167"/>
        <end position="350"/>
    </location>
</feature>
<dbReference type="RefSeq" id="WP_014029727.1">
    <property type="nucleotide sequence ID" value="NC_015942.1"/>
</dbReference>
<dbReference type="SUPFAM" id="SSF56349">
    <property type="entry name" value="DNA breaking-rejoining enzymes"/>
    <property type="match status" value="1"/>
</dbReference>
<dbReference type="CDD" id="cd00796">
    <property type="entry name" value="INT_Rci_Hp1_C"/>
    <property type="match status" value="1"/>
</dbReference>
<dbReference type="InterPro" id="IPR011010">
    <property type="entry name" value="DNA_brk_join_enz"/>
</dbReference>
<dbReference type="Gene3D" id="1.10.150.130">
    <property type="match status" value="1"/>
</dbReference>